<dbReference type="Proteomes" id="UP000249922">
    <property type="component" value="Chromosome"/>
</dbReference>
<organism evidence="1 2">
    <name type="scientific">Paracoccus mutanolyticus</name>
    <dbReference type="NCBI Taxonomy" id="1499308"/>
    <lineage>
        <taxon>Bacteria</taxon>
        <taxon>Pseudomonadati</taxon>
        <taxon>Pseudomonadota</taxon>
        <taxon>Alphaproteobacteria</taxon>
        <taxon>Rhodobacterales</taxon>
        <taxon>Paracoccaceae</taxon>
        <taxon>Paracoccus</taxon>
    </lineage>
</organism>
<accession>A0ABM6WPR8</accession>
<protein>
    <submittedName>
        <fullName evidence="1">Uncharacterized protein</fullName>
    </submittedName>
</protein>
<name>A0ABM6WPR8_9RHOB</name>
<evidence type="ECO:0000313" key="1">
    <source>
        <dbReference type="EMBL" id="AWX92612.1"/>
    </source>
</evidence>
<gene>
    <name evidence="1" type="ORF">DPM13_03685</name>
</gene>
<reference evidence="1 2" key="1">
    <citation type="submission" date="2018-06" db="EMBL/GenBank/DDBJ databases">
        <title>Complete genome sequence of Paracoccus mutanolyticus strain RSP-02 isolated from cellulosic waste.</title>
        <authorList>
            <person name="Amrutha R.N."/>
            <person name="Shrivastav A."/>
            <person name="Buddana S.K."/>
            <person name="Deshpande U."/>
            <person name="Prakasham R.S."/>
        </authorList>
    </citation>
    <scope>NUCLEOTIDE SEQUENCE [LARGE SCALE GENOMIC DNA]</scope>
    <source>
        <strain evidence="1 2">RSP-02</strain>
    </source>
</reference>
<proteinExistence type="predicted"/>
<dbReference type="EMBL" id="CP030239">
    <property type="protein sequence ID" value="AWX92612.1"/>
    <property type="molecule type" value="Genomic_DNA"/>
</dbReference>
<keyword evidence="2" id="KW-1185">Reference proteome</keyword>
<sequence length="62" mass="6961">MARQATVGQDRDTLKELGRMAQDRLARLPEKNPEAFADMIADMDPKERAALHQNPDNKASPE</sequence>
<evidence type="ECO:0000313" key="2">
    <source>
        <dbReference type="Proteomes" id="UP000249922"/>
    </source>
</evidence>